<evidence type="ECO:0000313" key="1">
    <source>
        <dbReference type="EMBL" id="ABB12462.1"/>
    </source>
</evidence>
<dbReference type="HOGENOM" id="CLU_169480_0_0_4"/>
<accession>Q393A4</accession>
<dbReference type="EMBL" id="CP000152">
    <property type="protein sequence ID" value="ABB12462.1"/>
    <property type="molecule type" value="Genomic_DNA"/>
</dbReference>
<dbReference type="Proteomes" id="UP000002705">
    <property type="component" value="Chromosome 2"/>
</dbReference>
<keyword evidence="2" id="KW-1185">Reference proteome</keyword>
<evidence type="ECO:0000313" key="2">
    <source>
        <dbReference type="Proteomes" id="UP000002705"/>
    </source>
</evidence>
<gene>
    <name evidence="1" type="ordered locus">Bcep18194_B2351</name>
</gene>
<name>Q393A4_BURL3</name>
<proteinExistence type="predicted"/>
<dbReference type="AlphaFoldDB" id="Q393A4"/>
<sequence length="115" mass="13228">MMRRQQWAGTRRSLLQQQSFSRQDGRTALMKLKSIPVILCAALMANAAFADELHNKAMAATHDLQRSIEEMHVIQQEHGGEFGGHMQRAEQLARQAEQERNAALEYYRARHPGWQ</sequence>
<dbReference type="PATRIC" id="fig|482957.22.peg.6122"/>
<protein>
    <submittedName>
        <fullName evidence="1">Uncharacterized protein</fullName>
    </submittedName>
</protein>
<reference evidence="1" key="1">
    <citation type="submission" date="2005-10" db="EMBL/GenBank/DDBJ databases">
        <title>Complete sequence of chromosome 2 of Burkholderia sp. 383.</title>
        <authorList>
            <consortium name="US DOE Joint Genome Institute"/>
            <person name="Copeland A."/>
            <person name="Lucas S."/>
            <person name="Lapidus A."/>
            <person name="Barry K."/>
            <person name="Detter J.C."/>
            <person name="Glavina T."/>
            <person name="Hammon N."/>
            <person name="Israni S."/>
            <person name="Pitluck S."/>
            <person name="Chain P."/>
            <person name="Malfatti S."/>
            <person name="Shin M."/>
            <person name="Vergez L."/>
            <person name="Schmutz J."/>
            <person name="Larimer F."/>
            <person name="Land M."/>
            <person name="Kyrpides N."/>
            <person name="Lykidis A."/>
            <person name="Richardson P."/>
        </authorList>
    </citation>
    <scope>NUCLEOTIDE SEQUENCE [LARGE SCALE GENOMIC DNA]</scope>
    <source>
        <strain evidence="1">383</strain>
    </source>
</reference>
<organism evidence="1 2">
    <name type="scientific">Burkholderia lata (strain ATCC 17760 / DSM 23089 / LMG 22485 / NCIMB 9086 / R18194 / 383)</name>
    <dbReference type="NCBI Taxonomy" id="482957"/>
    <lineage>
        <taxon>Bacteria</taxon>
        <taxon>Pseudomonadati</taxon>
        <taxon>Pseudomonadota</taxon>
        <taxon>Betaproteobacteria</taxon>
        <taxon>Burkholderiales</taxon>
        <taxon>Burkholderiaceae</taxon>
        <taxon>Burkholderia</taxon>
        <taxon>Burkholderia cepacia complex</taxon>
    </lineage>
</organism>
<dbReference type="KEGG" id="bur:Bcep18194_B2351"/>